<proteinExistence type="predicted"/>
<sequence>MRPKGDKGEDHHPQGQVGPPEPYLAPNYIQPKMAIKEPQDPKWPNTLWKPLFQSMASAIHQRAPTQLPGRFPLTQHNGDIFRTKLSLKSITNLEGGLLSYSVWKFPGGYQKIIQGPQLPGPAEVGLSFSHQEYYKGNSQRLSIFSIIVKE</sequence>
<evidence type="ECO:0000313" key="2">
    <source>
        <dbReference type="EMBL" id="MBW0486664.1"/>
    </source>
</evidence>
<accession>A0A9Q3CM84</accession>
<dbReference type="EMBL" id="AVOT02008761">
    <property type="protein sequence ID" value="MBW0486664.1"/>
    <property type="molecule type" value="Genomic_DNA"/>
</dbReference>
<organism evidence="2 3">
    <name type="scientific">Austropuccinia psidii MF-1</name>
    <dbReference type="NCBI Taxonomy" id="1389203"/>
    <lineage>
        <taxon>Eukaryota</taxon>
        <taxon>Fungi</taxon>
        <taxon>Dikarya</taxon>
        <taxon>Basidiomycota</taxon>
        <taxon>Pucciniomycotina</taxon>
        <taxon>Pucciniomycetes</taxon>
        <taxon>Pucciniales</taxon>
        <taxon>Sphaerophragmiaceae</taxon>
        <taxon>Austropuccinia</taxon>
    </lineage>
</organism>
<feature type="region of interest" description="Disordered" evidence="1">
    <location>
        <begin position="1"/>
        <end position="24"/>
    </location>
</feature>
<feature type="compositionally biased region" description="Basic and acidic residues" evidence="1">
    <location>
        <begin position="1"/>
        <end position="13"/>
    </location>
</feature>
<comment type="caution">
    <text evidence="2">The sequence shown here is derived from an EMBL/GenBank/DDBJ whole genome shotgun (WGS) entry which is preliminary data.</text>
</comment>
<keyword evidence="3" id="KW-1185">Reference proteome</keyword>
<protein>
    <submittedName>
        <fullName evidence="2">Uncharacterized protein</fullName>
    </submittedName>
</protein>
<dbReference type="Proteomes" id="UP000765509">
    <property type="component" value="Unassembled WGS sequence"/>
</dbReference>
<reference evidence="2" key="1">
    <citation type="submission" date="2021-03" db="EMBL/GenBank/DDBJ databases">
        <title>Draft genome sequence of rust myrtle Austropuccinia psidii MF-1, a brazilian biotype.</title>
        <authorList>
            <person name="Quecine M.C."/>
            <person name="Pachon D.M.R."/>
            <person name="Bonatelli M.L."/>
            <person name="Correr F.H."/>
            <person name="Franceschini L.M."/>
            <person name="Leite T.F."/>
            <person name="Margarido G.R.A."/>
            <person name="Almeida C.A."/>
            <person name="Ferrarezi J.A."/>
            <person name="Labate C.A."/>
        </authorList>
    </citation>
    <scope>NUCLEOTIDE SEQUENCE</scope>
    <source>
        <strain evidence="2">MF-1</strain>
    </source>
</reference>
<name>A0A9Q3CM84_9BASI</name>
<evidence type="ECO:0000256" key="1">
    <source>
        <dbReference type="SAM" id="MobiDB-lite"/>
    </source>
</evidence>
<dbReference type="AlphaFoldDB" id="A0A9Q3CM84"/>
<gene>
    <name evidence="2" type="ORF">O181_026379</name>
</gene>
<evidence type="ECO:0000313" key="3">
    <source>
        <dbReference type="Proteomes" id="UP000765509"/>
    </source>
</evidence>